<dbReference type="CDD" id="cd07313">
    <property type="entry name" value="terB_like_2"/>
    <property type="match status" value="1"/>
</dbReference>
<dbReference type="Proteomes" id="UP000199110">
    <property type="component" value="Unassembled WGS sequence"/>
</dbReference>
<dbReference type="RefSeq" id="WP_092779904.1">
    <property type="nucleotide sequence ID" value="NZ_FORA01000002.1"/>
</dbReference>
<keyword evidence="3" id="KW-1185">Reference proteome</keyword>
<dbReference type="AlphaFoldDB" id="A0A1I3N7N2"/>
<dbReference type="InterPro" id="IPR007791">
    <property type="entry name" value="DjlA_N"/>
</dbReference>
<dbReference type="Pfam" id="PF05099">
    <property type="entry name" value="TerB"/>
    <property type="match status" value="1"/>
</dbReference>
<dbReference type="Gene3D" id="1.10.3680.10">
    <property type="entry name" value="TerB-like"/>
    <property type="match status" value="1"/>
</dbReference>
<name>A0A1I3N7N2_9RHOB</name>
<sequence length="146" mass="15868">MFADLLRRLTAPAPERLPEPDARLALAALLVRVARSDGHYAPAEVDRIDRILKHRHGLTDGEVSALRAQAETLEAEAPDTVRFTRALKDAIPLEDRIAVVEALWSVALADGARDAHEDGLLRLLVNLLGVSDVESGLARKRAEGQA</sequence>
<dbReference type="OrthoDB" id="5402150at2"/>
<dbReference type="SUPFAM" id="SSF158682">
    <property type="entry name" value="TerB-like"/>
    <property type="match status" value="1"/>
</dbReference>
<dbReference type="EMBL" id="FORA01000002">
    <property type="protein sequence ID" value="SFJ05258.1"/>
    <property type="molecule type" value="Genomic_DNA"/>
</dbReference>
<protein>
    <submittedName>
        <fullName evidence="2">Uncharacterized conserved protein, tellurite resistance protein B (TerB) family</fullName>
    </submittedName>
</protein>
<reference evidence="2 3" key="1">
    <citation type="submission" date="2016-10" db="EMBL/GenBank/DDBJ databases">
        <authorList>
            <person name="de Groot N.N."/>
        </authorList>
    </citation>
    <scope>NUCLEOTIDE SEQUENCE [LARGE SCALE GENOMIC DNA]</scope>
    <source>
        <strain evidence="2 3">DSM 19073</strain>
    </source>
</reference>
<evidence type="ECO:0000259" key="1">
    <source>
        <dbReference type="Pfam" id="PF05099"/>
    </source>
</evidence>
<evidence type="ECO:0000313" key="3">
    <source>
        <dbReference type="Proteomes" id="UP000199110"/>
    </source>
</evidence>
<organism evidence="2 3">
    <name type="scientific">Jannaschia pohangensis</name>
    <dbReference type="NCBI Taxonomy" id="390807"/>
    <lineage>
        <taxon>Bacteria</taxon>
        <taxon>Pseudomonadati</taxon>
        <taxon>Pseudomonadota</taxon>
        <taxon>Alphaproteobacteria</taxon>
        <taxon>Rhodobacterales</taxon>
        <taxon>Roseobacteraceae</taxon>
        <taxon>Jannaschia</taxon>
    </lineage>
</organism>
<proteinExistence type="predicted"/>
<accession>A0A1I3N7N2</accession>
<dbReference type="STRING" id="390807.SAMN04488095_2074"/>
<gene>
    <name evidence="2" type="ORF">SAMN04488095_2074</name>
</gene>
<feature type="domain" description="Co-chaperone DjlA N-terminal" evidence="1">
    <location>
        <begin position="23"/>
        <end position="139"/>
    </location>
</feature>
<evidence type="ECO:0000313" key="2">
    <source>
        <dbReference type="EMBL" id="SFJ05258.1"/>
    </source>
</evidence>
<dbReference type="InterPro" id="IPR029024">
    <property type="entry name" value="TerB-like"/>
</dbReference>